<dbReference type="Proteomes" id="UP000636800">
    <property type="component" value="Chromosome 13"/>
</dbReference>
<keyword evidence="2" id="KW-0472">Membrane</keyword>
<proteinExistence type="predicted"/>
<evidence type="ECO:0000256" key="2">
    <source>
        <dbReference type="SAM" id="Phobius"/>
    </source>
</evidence>
<keyword evidence="4" id="KW-1185">Reference proteome</keyword>
<feature type="compositionally biased region" description="Pro residues" evidence="1">
    <location>
        <begin position="1"/>
        <end position="10"/>
    </location>
</feature>
<keyword evidence="2" id="KW-1133">Transmembrane helix</keyword>
<organism evidence="3 4">
    <name type="scientific">Vanilla planifolia</name>
    <name type="common">Vanilla</name>
    <dbReference type="NCBI Taxonomy" id="51239"/>
    <lineage>
        <taxon>Eukaryota</taxon>
        <taxon>Viridiplantae</taxon>
        <taxon>Streptophyta</taxon>
        <taxon>Embryophyta</taxon>
        <taxon>Tracheophyta</taxon>
        <taxon>Spermatophyta</taxon>
        <taxon>Magnoliopsida</taxon>
        <taxon>Liliopsida</taxon>
        <taxon>Asparagales</taxon>
        <taxon>Orchidaceae</taxon>
        <taxon>Vanilloideae</taxon>
        <taxon>Vanilleae</taxon>
        <taxon>Vanilla</taxon>
    </lineage>
</organism>
<gene>
    <name evidence="3" type="ORF">HPP92_024765</name>
</gene>
<sequence length="102" mass="11399">MPPFAVPAPPVISLTRSKTRDPEVKNANETIKKRHSQTLVEEEAITSTVLCFLFSVVFTTSCGLNLYRNPWTKDTKCKVEANMKKQQTTLKKSLSCIEVALA</sequence>
<feature type="transmembrane region" description="Helical" evidence="2">
    <location>
        <begin position="44"/>
        <end position="67"/>
    </location>
</feature>
<dbReference type="AlphaFoldDB" id="A0A835PMK4"/>
<evidence type="ECO:0000313" key="4">
    <source>
        <dbReference type="Proteomes" id="UP000636800"/>
    </source>
</evidence>
<keyword evidence="2" id="KW-0812">Transmembrane</keyword>
<evidence type="ECO:0000313" key="3">
    <source>
        <dbReference type="EMBL" id="KAG0455473.1"/>
    </source>
</evidence>
<reference evidence="3 4" key="1">
    <citation type="journal article" date="2020" name="Nat. Food">
        <title>A phased Vanilla planifolia genome enables genetic improvement of flavour and production.</title>
        <authorList>
            <person name="Hasing T."/>
            <person name="Tang H."/>
            <person name="Brym M."/>
            <person name="Khazi F."/>
            <person name="Huang T."/>
            <person name="Chambers A.H."/>
        </authorList>
    </citation>
    <scope>NUCLEOTIDE SEQUENCE [LARGE SCALE GENOMIC DNA]</scope>
    <source>
        <tissue evidence="3">Leaf</tissue>
    </source>
</reference>
<feature type="region of interest" description="Disordered" evidence="1">
    <location>
        <begin position="1"/>
        <end position="27"/>
    </location>
</feature>
<name>A0A835PMK4_VANPL</name>
<comment type="caution">
    <text evidence="3">The sequence shown here is derived from an EMBL/GenBank/DDBJ whole genome shotgun (WGS) entry which is preliminary data.</text>
</comment>
<dbReference type="OrthoDB" id="4062651at2759"/>
<protein>
    <submittedName>
        <fullName evidence="3">Uncharacterized protein</fullName>
    </submittedName>
</protein>
<evidence type="ECO:0000256" key="1">
    <source>
        <dbReference type="SAM" id="MobiDB-lite"/>
    </source>
</evidence>
<accession>A0A835PMK4</accession>
<dbReference type="EMBL" id="JADCNL010000013">
    <property type="protein sequence ID" value="KAG0455473.1"/>
    <property type="molecule type" value="Genomic_DNA"/>
</dbReference>